<dbReference type="SUPFAM" id="SSF56519">
    <property type="entry name" value="Penicillin binding protein dimerisation domain"/>
    <property type="match status" value="1"/>
</dbReference>
<dbReference type="InterPro" id="IPR012338">
    <property type="entry name" value="Beta-lactam/transpept-like"/>
</dbReference>
<proteinExistence type="inferred from homology"/>
<organism evidence="7 8">
    <name type="scientific">Herbiconiux gentiana</name>
    <dbReference type="NCBI Taxonomy" id="2970912"/>
    <lineage>
        <taxon>Bacteria</taxon>
        <taxon>Bacillati</taxon>
        <taxon>Actinomycetota</taxon>
        <taxon>Actinomycetes</taxon>
        <taxon>Micrococcales</taxon>
        <taxon>Microbacteriaceae</taxon>
        <taxon>Herbiconiux</taxon>
    </lineage>
</organism>
<evidence type="ECO:0000259" key="6">
    <source>
        <dbReference type="Pfam" id="PF03717"/>
    </source>
</evidence>
<evidence type="ECO:0000256" key="4">
    <source>
        <dbReference type="SAM" id="Phobius"/>
    </source>
</evidence>
<dbReference type="RefSeq" id="WP_259484853.1">
    <property type="nucleotide sequence ID" value="NZ_JANTEZ010000001.1"/>
</dbReference>
<gene>
    <name evidence="7" type="ORF">NVV95_01950</name>
</gene>
<keyword evidence="4" id="KW-0812">Transmembrane</keyword>
<feature type="transmembrane region" description="Helical" evidence="4">
    <location>
        <begin position="12"/>
        <end position="32"/>
    </location>
</feature>
<dbReference type="PANTHER" id="PTHR30627:SF1">
    <property type="entry name" value="PEPTIDOGLYCAN D,D-TRANSPEPTIDASE FTSI"/>
    <property type="match status" value="1"/>
</dbReference>
<comment type="subcellular location">
    <subcellularLocation>
        <location evidence="1">Membrane</location>
    </subcellularLocation>
</comment>
<dbReference type="Pfam" id="PF00905">
    <property type="entry name" value="Transpeptidase"/>
    <property type="match status" value="1"/>
</dbReference>
<dbReference type="Gene3D" id="3.40.710.10">
    <property type="entry name" value="DD-peptidase/beta-lactamase superfamily"/>
    <property type="match status" value="1"/>
</dbReference>
<keyword evidence="4" id="KW-1133">Transmembrane helix</keyword>
<accession>A0ABT2GDF9</accession>
<evidence type="ECO:0000313" key="8">
    <source>
        <dbReference type="Proteomes" id="UP001165580"/>
    </source>
</evidence>
<dbReference type="InterPro" id="IPR005311">
    <property type="entry name" value="PBP_dimer"/>
</dbReference>
<dbReference type="Pfam" id="PF03717">
    <property type="entry name" value="PBP_dimer"/>
    <property type="match status" value="1"/>
</dbReference>
<evidence type="ECO:0000256" key="1">
    <source>
        <dbReference type="ARBA" id="ARBA00004370"/>
    </source>
</evidence>
<dbReference type="PANTHER" id="PTHR30627">
    <property type="entry name" value="PEPTIDOGLYCAN D,D-TRANSPEPTIDASE"/>
    <property type="match status" value="1"/>
</dbReference>
<dbReference type="InterPro" id="IPR001460">
    <property type="entry name" value="PCN-bd_Tpept"/>
</dbReference>
<evidence type="ECO:0000259" key="5">
    <source>
        <dbReference type="Pfam" id="PF00905"/>
    </source>
</evidence>
<keyword evidence="3 4" id="KW-0472">Membrane</keyword>
<dbReference type="Gene3D" id="3.90.1310.10">
    <property type="entry name" value="Penicillin-binding protein 2a (Domain 2)"/>
    <property type="match status" value="1"/>
</dbReference>
<sequence>MNTAANRTTRRRAAVAVVAVMAVVAVFVVRLVSIQIVQADTLNAESFDKLSAETTSYGLRGDIVDEDGTVLATTVLRYDVTASPKSVTDFERTGDDGKSVDVTALQAAGEVAAIIGQTPEQVYGILTADPSSNHVVVVTGIDVDAFRAIRDLEIPWLYYESNPVRTYPNGAVAGSVVGFMGEDPDADPNAADPAEAPGESEVGVSGVEQMQNQCLTGTDGVETYERGADGVAIPGSSETVVQAQQGGTAVLTLDSDLQWFSQQTLLARIQETGAAWGTVVVQEVKTGKLLAVADYPSVDPNDVDATPADQRGSIAFQSPFEPGSTFKALTAASVLDAGLADVGTQVEAPFIYTDANGASTRDSEFHVDPLRLTFAGVMQESSNTGTAMLGELLSSQQRYDYIEKFHMTKPSEVGFPAESGGILAPWQDWDDQTNLTTTFGQGVSNTAIQIASLYQTLGNGGVRLPVQLLEGCKAEDGTMTGAPDATGEQIVPSTVSTDVVNMLETVVSGGYASKELSIPGYRVAAKTGTAQMSDGSGAYGDSYITSVAGLAPAEDPQYVVSVTIAKPVTIESALAAAPVFQKIMSQVLKEKRVLPSTVPSPDLPTTY</sequence>
<feature type="domain" description="Penicillin-binding protein transpeptidase" evidence="5">
    <location>
        <begin position="277"/>
        <end position="584"/>
    </location>
</feature>
<dbReference type="InterPro" id="IPR050515">
    <property type="entry name" value="Beta-lactam/transpept"/>
</dbReference>
<dbReference type="SUPFAM" id="SSF56601">
    <property type="entry name" value="beta-lactamase/transpeptidase-like"/>
    <property type="match status" value="1"/>
</dbReference>
<evidence type="ECO:0000256" key="3">
    <source>
        <dbReference type="ARBA" id="ARBA00023136"/>
    </source>
</evidence>
<name>A0ABT2GDF9_9MICO</name>
<evidence type="ECO:0000313" key="7">
    <source>
        <dbReference type="EMBL" id="MCS5713310.1"/>
    </source>
</evidence>
<dbReference type="InterPro" id="IPR036138">
    <property type="entry name" value="PBP_dimer_sf"/>
</dbReference>
<keyword evidence="8" id="KW-1185">Reference proteome</keyword>
<dbReference type="EMBL" id="JANTEZ010000001">
    <property type="protein sequence ID" value="MCS5713310.1"/>
    <property type="molecule type" value="Genomic_DNA"/>
</dbReference>
<reference evidence="7" key="1">
    <citation type="submission" date="2022-08" db="EMBL/GenBank/DDBJ databases">
        <authorList>
            <person name="Deng Y."/>
            <person name="Han X.-F."/>
            <person name="Zhang Y.-Q."/>
        </authorList>
    </citation>
    <scope>NUCLEOTIDE SEQUENCE</scope>
    <source>
        <strain evidence="7">CPCC 205716</strain>
    </source>
</reference>
<protein>
    <submittedName>
        <fullName evidence="7">Penicillin-binding protein 2</fullName>
    </submittedName>
</protein>
<comment type="similarity">
    <text evidence="2">Belongs to the transpeptidase family.</text>
</comment>
<dbReference type="Gene3D" id="3.30.450.330">
    <property type="match status" value="1"/>
</dbReference>
<evidence type="ECO:0000256" key="2">
    <source>
        <dbReference type="ARBA" id="ARBA00007171"/>
    </source>
</evidence>
<comment type="caution">
    <text evidence="7">The sequence shown here is derived from an EMBL/GenBank/DDBJ whole genome shotgun (WGS) entry which is preliminary data.</text>
</comment>
<dbReference type="Proteomes" id="UP001165580">
    <property type="component" value="Unassembled WGS sequence"/>
</dbReference>
<feature type="domain" description="Penicillin-binding protein dimerisation" evidence="6">
    <location>
        <begin position="57"/>
        <end position="233"/>
    </location>
</feature>